<dbReference type="Gene3D" id="1.10.3720.10">
    <property type="entry name" value="MetI-like"/>
    <property type="match status" value="1"/>
</dbReference>
<keyword evidence="3" id="KW-1003">Cell membrane</keyword>
<evidence type="ECO:0000313" key="9">
    <source>
        <dbReference type="EMBL" id="MCZ7939922.1"/>
    </source>
</evidence>
<comment type="similarity">
    <text evidence="7">Belongs to the binding-protein-dependent transport system permease family.</text>
</comment>
<comment type="caution">
    <text evidence="9">The sequence shown here is derived from an EMBL/GenBank/DDBJ whole genome shotgun (WGS) entry which is preliminary data.</text>
</comment>
<dbReference type="Proteomes" id="UP000319481">
    <property type="component" value="Unassembled WGS sequence"/>
</dbReference>
<dbReference type="RefSeq" id="WP_142914078.1">
    <property type="nucleotide sequence ID" value="NZ_JAPZLN010000008.1"/>
</dbReference>
<feature type="transmembrane region" description="Helical" evidence="7">
    <location>
        <begin position="120"/>
        <end position="140"/>
    </location>
</feature>
<evidence type="ECO:0000256" key="3">
    <source>
        <dbReference type="ARBA" id="ARBA00022475"/>
    </source>
</evidence>
<evidence type="ECO:0000313" key="11">
    <source>
        <dbReference type="Proteomes" id="UP000319481"/>
    </source>
</evidence>
<feature type="transmembrane region" description="Helical" evidence="7">
    <location>
        <begin position="26"/>
        <end position="47"/>
    </location>
</feature>
<reference evidence="10" key="2">
    <citation type="submission" date="2019-02" db="EMBL/GenBank/DDBJ databases">
        <authorList>
            <person name="Baeyen S."/>
        </authorList>
    </citation>
    <scope>NUCLEOTIDE SEQUENCE</scope>
    <source>
        <strain evidence="10">GBBC3283</strain>
    </source>
</reference>
<dbReference type="CDD" id="cd06261">
    <property type="entry name" value="TM_PBP2"/>
    <property type="match status" value="1"/>
</dbReference>
<evidence type="ECO:0000259" key="8">
    <source>
        <dbReference type="PROSITE" id="PS50928"/>
    </source>
</evidence>
<dbReference type="AlphaFoldDB" id="A0A9X3R125"/>
<evidence type="ECO:0000313" key="12">
    <source>
        <dbReference type="Proteomes" id="UP001151018"/>
    </source>
</evidence>
<dbReference type="GeneID" id="79865361"/>
<dbReference type="EMBL" id="JAPZLR010000016">
    <property type="protein sequence ID" value="MCZ7939922.1"/>
    <property type="molecule type" value="Genomic_DNA"/>
</dbReference>
<dbReference type="GO" id="GO:0055085">
    <property type="term" value="P:transmembrane transport"/>
    <property type="evidence" value="ECO:0007669"/>
    <property type="project" value="InterPro"/>
</dbReference>
<evidence type="ECO:0000256" key="5">
    <source>
        <dbReference type="ARBA" id="ARBA00022989"/>
    </source>
</evidence>
<dbReference type="GO" id="GO:0005886">
    <property type="term" value="C:plasma membrane"/>
    <property type="evidence" value="ECO:0007669"/>
    <property type="project" value="UniProtKB-SubCell"/>
</dbReference>
<evidence type="ECO:0000256" key="2">
    <source>
        <dbReference type="ARBA" id="ARBA00022448"/>
    </source>
</evidence>
<protein>
    <submittedName>
        <fullName evidence="9">Sugar ABC transporter permease</fullName>
    </submittedName>
</protein>
<keyword evidence="2 7" id="KW-0813">Transport</keyword>
<gene>
    <name evidence="10" type="ORF">EXN23_23210</name>
    <name evidence="9" type="ORF">O9X88_20480</name>
</gene>
<dbReference type="InterPro" id="IPR035906">
    <property type="entry name" value="MetI-like_sf"/>
</dbReference>
<evidence type="ECO:0000256" key="4">
    <source>
        <dbReference type="ARBA" id="ARBA00022692"/>
    </source>
</evidence>
<dbReference type="InterPro" id="IPR000515">
    <property type="entry name" value="MetI-like"/>
</dbReference>
<dbReference type="EMBL" id="SGNZ01000016">
    <property type="protein sequence ID" value="TRA84260.1"/>
    <property type="molecule type" value="Genomic_DNA"/>
</dbReference>
<reference evidence="10 11" key="1">
    <citation type="journal article" date="2019" name="Appl. Microbiol. Biotechnol.">
        <title>Differential efficiency of wild type rhizogenic strains for rol gene transformation of plants.</title>
        <authorList>
            <person name="Desmet S."/>
            <person name="De Keyser E."/>
            <person name="Van Vaerenbergh J."/>
            <person name="Baeyen S."/>
            <person name="Van Huylenbroeck J."/>
            <person name="Geelen D."/>
            <person name="Dhooghe E."/>
        </authorList>
    </citation>
    <scope>NUCLEOTIDE SEQUENCE [LARGE SCALE GENOMIC DNA]</scope>
    <source>
        <strain evidence="10 11">GBBC3283</strain>
    </source>
</reference>
<dbReference type="Pfam" id="PF00528">
    <property type="entry name" value="BPD_transp_1"/>
    <property type="match status" value="1"/>
</dbReference>
<feature type="transmembrane region" description="Helical" evidence="7">
    <location>
        <begin position="276"/>
        <end position="296"/>
    </location>
</feature>
<feature type="transmembrane region" description="Helical" evidence="7">
    <location>
        <begin position="167"/>
        <end position="193"/>
    </location>
</feature>
<keyword evidence="4 7" id="KW-0812">Transmembrane</keyword>
<evidence type="ECO:0000256" key="7">
    <source>
        <dbReference type="RuleBase" id="RU363032"/>
    </source>
</evidence>
<feature type="transmembrane region" description="Helical" evidence="7">
    <location>
        <begin position="214"/>
        <end position="239"/>
    </location>
</feature>
<proteinExistence type="inferred from homology"/>
<keyword evidence="11" id="KW-1185">Reference proteome</keyword>
<dbReference type="PANTHER" id="PTHR43005:SF1">
    <property type="entry name" value="SPERMIDINE_PUTRESCINE TRANSPORT SYSTEM PERMEASE PROTEIN"/>
    <property type="match status" value="1"/>
</dbReference>
<organism evidence="9 12">
    <name type="scientific">Agrobacterium salinitolerans</name>
    <dbReference type="NCBI Taxonomy" id="1183413"/>
    <lineage>
        <taxon>Bacteria</taxon>
        <taxon>Pseudomonadati</taxon>
        <taxon>Pseudomonadota</taxon>
        <taxon>Alphaproteobacteria</taxon>
        <taxon>Hyphomicrobiales</taxon>
        <taxon>Rhizobiaceae</taxon>
        <taxon>Rhizobium/Agrobacterium group</taxon>
        <taxon>Agrobacterium</taxon>
    </lineage>
</organism>
<dbReference type="Proteomes" id="UP001151018">
    <property type="component" value="Unassembled WGS sequence"/>
</dbReference>
<feature type="domain" description="ABC transmembrane type-1" evidence="8">
    <location>
        <begin position="82"/>
        <end position="295"/>
    </location>
</feature>
<dbReference type="SUPFAM" id="SSF161098">
    <property type="entry name" value="MetI-like"/>
    <property type="match status" value="1"/>
</dbReference>
<evidence type="ECO:0000256" key="1">
    <source>
        <dbReference type="ARBA" id="ARBA00004651"/>
    </source>
</evidence>
<comment type="subcellular location">
    <subcellularLocation>
        <location evidence="1 7">Cell membrane</location>
        <topology evidence="1 7">Multi-pass membrane protein</topology>
    </subcellularLocation>
</comment>
<dbReference type="PROSITE" id="PS50928">
    <property type="entry name" value="ABC_TM1"/>
    <property type="match status" value="1"/>
</dbReference>
<feature type="transmembrane region" description="Helical" evidence="7">
    <location>
        <begin position="78"/>
        <end position="99"/>
    </location>
</feature>
<dbReference type="PANTHER" id="PTHR43005">
    <property type="entry name" value="BLR7065 PROTEIN"/>
    <property type="match status" value="1"/>
</dbReference>
<sequence length="306" mass="33629">MSAHFNTAQSSTFADRLFQFANSRSTLAFFLCLPLIILLGGLVVYPLTSAIYLAMLNKAETRFIGLDNFFYLATRPTFWMVFGQTIGFAFFAVLFKAVIGFAGAQLLNGLPERGQRLWRGMLLVPWVIPPALGTLAWWWMFDSSNGAINAVIVALGGEKIGFLSDVFWARVSVIAVDVWHGAPFFLIMFLAALKSVPAELHEAAKIDGANAWQRLIYITLPTMRNVIAITMLFSTIVTISQFDVVQVLTGGGPRNLTHLLGSYAFSVGISGGDVPLGSAISLFMVPLLAVFAFFILRDVRNRSRSN</sequence>
<reference evidence="9" key="3">
    <citation type="submission" date="2022-12" db="EMBL/GenBank/DDBJ databases">
        <title>Draft genome sequences of 22 rhizogenic Agrobacterium biovar 1 strains, the causative agent of hairy root disease.</title>
        <authorList>
            <person name="Kim N."/>
            <person name="Vargas P."/>
            <person name="Rediers H."/>
        </authorList>
    </citation>
    <scope>NUCLEOTIDE SEQUENCE</scope>
    <source>
        <strain evidence="9">ST15.13.006</strain>
    </source>
</reference>
<keyword evidence="5 7" id="KW-1133">Transmembrane helix</keyword>
<evidence type="ECO:0000313" key="10">
    <source>
        <dbReference type="EMBL" id="TRA84260.1"/>
    </source>
</evidence>
<name>A0A9X3R125_9HYPH</name>
<accession>A0A9X3R125</accession>
<evidence type="ECO:0000256" key="6">
    <source>
        <dbReference type="ARBA" id="ARBA00023136"/>
    </source>
</evidence>
<keyword evidence="6 7" id="KW-0472">Membrane</keyword>